<dbReference type="Proteomes" id="UP000006727">
    <property type="component" value="Chromosome 21"/>
</dbReference>
<dbReference type="Gramene" id="Pp3c21_10980V3.1">
    <property type="protein sequence ID" value="PAC:32916873.CDS.1"/>
    <property type="gene ID" value="Pp3c21_10980"/>
</dbReference>
<protein>
    <submittedName>
        <fullName evidence="1 2">Uncharacterized protein</fullName>
    </submittedName>
</protein>
<organism evidence="1">
    <name type="scientific">Physcomitrium patens</name>
    <name type="common">Spreading-leaved earth moss</name>
    <name type="synonym">Physcomitrella patens</name>
    <dbReference type="NCBI Taxonomy" id="3218"/>
    <lineage>
        <taxon>Eukaryota</taxon>
        <taxon>Viridiplantae</taxon>
        <taxon>Streptophyta</taxon>
        <taxon>Embryophyta</taxon>
        <taxon>Bryophyta</taxon>
        <taxon>Bryophytina</taxon>
        <taxon>Bryopsida</taxon>
        <taxon>Funariidae</taxon>
        <taxon>Funariales</taxon>
        <taxon>Funariaceae</taxon>
        <taxon>Physcomitrium</taxon>
    </lineage>
</organism>
<proteinExistence type="predicted"/>
<dbReference type="EMBL" id="ABEU02000021">
    <property type="protein sequence ID" value="PNR31901.1"/>
    <property type="molecule type" value="Genomic_DNA"/>
</dbReference>
<reference evidence="1 3" key="2">
    <citation type="journal article" date="2018" name="Plant J.">
        <title>The Physcomitrella patens chromosome-scale assembly reveals moss genome structure and evolution.</title>
        <authorList>
            <person name="Lang D."/>
            <person name="Ullrich K.K."/>
            <person name="Murat F."/>
            <person name="Fuchs J."/>
            <person name="Jenkins J."/>
            <person name="Haas F.B."/>
            <person name="Piednoel M."/>
            <person name="Gundlach H."/>
            <person name="Van Bel M."/>
            <person name="Meyberg R."/>
            <person name="Vives C."/>
            <person name="Morata J."/>
            <person name="Symeonidi A."/>
            <person name="Hiss M."/>
            <person name="Muchero W."/>
            <person name="Kamisugi Y."/>
            <person name="Saleh O."/>
            <person name="Blanc G."/>
            <person name="Decker E.L."/>
            <person name="van Gessel N."/>
            <person name="Grimwood J."/>
            <person name="Hayes R.D."/>
            <person name="Graham S.W."/>
            <person name="Gunter L.E."/>
            <person name="McDaniel S.F."/>
            <person name="Hoernstein S.N.W."/>
            <person name="Larsson A."/>
            <person name="Li F.W."/>
            <person name="Perroud P.F."/>
            <person name="Phillips J."/>
            <person name="Ranjan P."/>
            <person name="Rokshar D.S."/>
            <person name="Rothfels C.J."/>
            <person name="Schneider L."/>
            <person name="Shu S."/>
            <person name="Stevenson D.W."/>
            <person name="Thummler F."/>
            <person name="Tillich M."/>
            <person name="Villarreal Aguilar J.C."/>
            <person name="Widiez T."/>
            <person name="Wong G.K."/>
            <person name="Wymore A."/>
            <person name="Zhang Y."/>
            <person name="Zimmer A.D."/>
            <person name="Quatrano R.S."/>
            <person name="Mayer K.F.X."/>
            <person name="Goodstein D."/>
            <person name="Casacuberta J.M."/>
            <person name="Vandepoele K."/>
            <person name="Reski R."/>
            <person name="Cuming A.C."/>
            <person name="Tuskan G.A."/>
            <person name="Maumus F."/>
            <person name="Salse J."/>
            <person name="Schmutz J."/>
            <person name="Rensing S.A."/>
        </authorList>
    </citation>
    <scope>NUCLEOTIDE SEQUENCE [LARGE SCALE GENOMIC DNA]</scope>
    <source>
        <strain evidence="2 3">cv. Gransden 2004</strain>
    </source>
</reference>
<dbReference type="EnsemblPlants" id="Pp3c21_10980V3.2">
    <property type="protein sequence ID" value="PAC:32916874.CDS.1"/>
    <property type="gene ID" value="Pp3c21_10980"/>
</dbReference>
<evidence type="ECO:0000313" key="1">
    <source>
        <dbReference type="EMBL" id="PNR31901.1"/>
    </source>
</evidence>
<dbReference type="EnsemblPlants" id="Pp3c21_10980V3.1">
    <property type="protein sequence ID" value="PAC:32916873.CDS.1"/>
    <property type="gene ID" value="Pp3c21_10980"/>
</dbReference>
<dbReference type="InParanoid" id="A0A2K1IRK2"/>
<reference evidence="1 3" key="1">
    <citation type="journal article" date="2008" name="Science">
        <title>The Physcomitrella genome reveals evolutionary insights into the conquest of land by plants.</title>
        <authorList>
            <person name="Rensing S."/>
            <person name="Lang D."/>
            <person name="Zimmer A."/>
            <person name="Terry A."/>
            <person name="Salamov A."/>
            <person name="Shapiro H."/>
            <person name="Nishiyama T."/>
            <person name="Perroud P.-F."/>
            <person name="Lindquist E."/>
            <person name="Kamisugi Y."/>
            <person name="Tanahashi T."/>
            <person name="Sakakibara K."/>
            <person name="Fujita T."/>
            <person name="Oishi K."/>
            <person name="Shin-I T."/>
            <person name="Kuroki Y."/>
            <person name="Toyoda A."/>
            <person name="Suzuki Y."/>
            <person name="Hashimoto A."/>
            <person name="Yamaguchi K."/>
            <person name="Sugano A."/>
            <person name="Kohara Y."/>
            <person name="Fujiyama A."/>
            <person name="Anterola A."/>
            <person name="Aoki S."/>
            <person name="Ashton N."/>
            <person name="Barbazuk W.B."/>
            <person name="Barker E."/>
            <person name="Bennetzen J."/>
            <person name="Bezanilla M."/>
            <person name="Blankenship R."/>
            <person name="Cho S.H."/>
            <person name="Dutcher S."/>
            <person name="Estelle M."/>
            <person name="Fawcett J.A."/>
            <person name="Gundlach H."/>
            <person name="Hanada K."/>
            <person name="Heyl A."/>
            <person name="Hicks K.A."/>
            <person name="Hugh J."/>
            <person name="Lohr M."/>
            <person name="Mayer K."/>
            <person name="Melkozernov A."/>
            <person name="Murata T."/>
            <person name="Nelson D."/>
            <person name="Pils B."/>
            <person name="Prigge M."/>
            <person name="Reiss B."/>
            <person name="Renner T."/>
            <person name="Rombauts S."/>
            <person name="Rushton P."/>
            <person name="Sanderfoot A."/>
            <person name="Schween G."/>
            <person name="Shiu S.-H."/>
            <person name="Stueber K."/>
            <person name="Theodoulou F.L."/>
            <person name="Tu H."/>
            <person name="Van de Peer Y."/>
            <person name="Verrier P.J."/>
            <person name="Waters E."/>
            <person name="Wood A."/>
            <person name="Yang L."/>
            <person name="Cove D."/>
            <person name="Cuming A."/>
            <person name="Hasebe M."/>
            <person name="Lucas S."/>
            <person name="Mishler D.B."/>
            <person name="Reski R."/>
            <person name="Grigoriev I."/>
            <person name="Quatrano R.S."/>
            <person name="Boore J.L."/>
        </authorList>
    </citation>
    <scope>NUCLEOTIDE SEQUENCE [LARGE SCALE GENOMIC DNA]</scope>
    <source>
        <strain evidence="2 3">cv. Gransden 2004</strain>
    </source>
</reference>
<reference evidence="2" key="3">
    <citation type="submission" date="2020-12" db="UniProtKB">
        <authorList>
            <consortium name="EnsemblPlants"/>
        </authorList>
    </citation>
    <scope>IDENTIFICATION</scope>
</reference>
<keyword evidence="3" id="KW-1185">Reference proteome</keyword>
<dbReference type="AlphaFoldDB" id="A0A2K1IRK2"/>
<evidence type="ECO:0000313" key="3">
    <source>
        <dbReference type="Proteomes" id="UP000006727"/>
    </source>
</evidence>
<gene>
    <name evidence="1" type="ORF">PHYPA_026024</name>
</gene>
<dbReference type="Gramene" id="Pp3c21_10980V3.2">
    <property type="protein sequence ID" value="PAC:32916874.CDS.1"/>
    <property type="gene ID" value="Pp3c21_10980"/>
</dbReference>
<accession>A0A2K1IRK2</accession>
<sequence length="52" mass="5899">METLTSWPVHRRMCVSSVQEFLSLSKPSHSWVFLNNGLLLPVQLTVIGNLCE</sequence>
<evidence type="ECO:0000313" key="2">
    <source>
        <dbReference type="EnsemblPlants" id="PAC:32916873.CDS.1"/>
    </source>
</evidence>
<name>A0A2K1IRK2_PHYPA</name>